<comment type="caution">
    <text evidence="3">The sequence shown here is derived from an EMBL/GenBank/DDBJ whole genome shotgun (WGS) entry which is preliminary data.</text>
</comment>
<dbReference type="Gene3D" id="3.30.1380.10">
    <property type="match status" value="1"/>
</dbReference>
<dbReference type="RefSeq" id="WP_184041938.1">
    <property type="nucleotide sequence ID" value="NZ_JACHHY010000044.1"/>
</dbReference>
<dbReference type="EMBL" id="JACHHY010000044">
    <property type="protein sequence ID" value="MBB5020560.1"/>
    <property type="molecule type" value="Genomic_DNA"/>
</dbReference>
<feature type="region of interest" description="Disordered" evidence="1">
    <location>
        <begin position="119"/>
        <end position="196"/>
    </location>
</feature>
<name>A0A840MQ44_9PROT</name>
<dbReference type="SMART" id="SM00257">
    <property type="entry name" value="LysM"/>
    <property type="match status" value="1"/>
</dbReference>
<accession>A0A840MQ44</accession>
<dbReference type="Gene3D" id="3.10.350.10">
    <property type="entry name" value="LysM domain"/>
    <property type="match status" value="1"/>
</dbReference>
<gene>
    <name evidence="3" type="ORF">HNQ59_003881</name>
</gene>
<reference evidence="3 4" key="1">
    <citation type="submission" date="2020-08" db="EMBL/GenBank/DDBJ databases">
        <title>Genomic Encyclopedia of Type Strains, Phase IV (KMG-IV): sequencing the most valuable type-strain genomes for metagenomic binning, comparative biology and taxonomic classification.</title>
        <authorList>
            <person name="Goeker M."/>
        </authorList>
    </citation>
    <scope>NUCLEOTIDE SEQUENCE [LARGE SCALE GENOMIC DNA]</scope>
    <source>
        <strain evidence="3 4">DSM 27165</strain>
    </source>
</reference>
<dbReference type="InterPro" id="IPR036779">
    <property type="entry name" value="LysM_dom_sf"/>
</dbReference>
<dbReference type="CDD" id="cd00118">
    <property type="entry name" value="LysM"/>
    <property type="match status" value="1"/>
</dbReference>
<feature type="domain" description="LysM" evidence="2">
    <location>
        <begin position="16"/>
        <end position="60"/>
    </location>
</feature>
<evidence type="ECO:0000259" key="2">
    <source>
        <dbReference type="PROSITE" id="PS51782"/>
    </source>
</evidence>
<dbReference type="PANTHER" id="PTHR33734:SF22">
    <property type="entry name" value="MEMBRANE-BOUND LYTIC MUREIN TRANSGLYCOSYLASE D"/>
    <property type="match status" value="1"/>
</dbReference>
<organism evidence="3 4">
    <name type="scientific">Chitinivorax tropicus</name>
    <dbReference type="NCBI Taxonomy" id="714531"/>
    <lineage>
        <taxon>Bacteria</taxon>
        <taxon>Pseudomonadati</taxon>
        <taxon>Pseudomonadota</taxon>
        <taxon>Betaproteobacteria</taxon>
        <taxon>Chitinivorax</taxon>
    </lineage>
</organism>
<protein>
    <submittedName>
        <fullName evidence="3">Murein DD-endopeptidase MepM/ murein hydrolase activator NlpD</fullName>
    </submittedName>
</protein>
<dbReference type="AlphaFoldDB" id="A0A840MQ44"/>
<evidence type="ECO:0000313" key="3">
    <source>
        <dbReference type="EMBL" id="MBB5020560.1"/>
    </source>
</evidence>
<dbReference type="PANTHER" id="PTHR33734">
    <property type="entry name" value="LYSM DOMAIN-CONTAINING GPI-ANCHORED PROTEIN 2"/>
    <property type="match status" value="1"/>
</dbReference>
<dbReference type="SUPFAM" id="SSF54106">
    <property type="entry name" value="LysM domain"/>
    <property type="match status" value="1"/>
</dbReference>
<proteinExistence type="predicted"/>
<sequence length="377" mass="41300">MSTEHQGHHADSGLTNAYVVARGDTLTKIAAKFNTTVDALASLNHIANPDHISVGQSIKVPAIALRFVDKANHPIPGLTCRLWFAGQCQVVDSDQNGKTPYIFTTTDIKVEVKKPDGTFKPIGQVRQSHHPKTVEVRSPKAKVTVTTQTHVPAKHPRPKPATMHSKPSPPPAAPKVEQRRGPDSHPIAHVSDGQLEKSGAAWHAKFRESKSTADLIEPFKSNVEKFLAAMKAAGISVRISTTHRPVERSYLMHYASQIVRGKITADKVPAWPGVNIDWSHKDAAGKADLKAAKHAAADMVRAYGLGNNPVAKPGRSNHNKRQAIDMTITNYERKTIIDADGNKVKIGSWHDLKLVGKTYDVIWFGARDRPHWSPTGR</sequence>
<dbReference type="InterPro" id="IPR018392">
    <property type="entry name" value="LysM"/>
</dbReference>
<keyword evidence="4" id="KW-1185">Reference proteome</keyword>
<dbReference type="PROSITE" id="PS51782">
    <property type="entry name" value="LYSM"/>
    <property type="match status" value="1"/>
</dbReference>
<evidence type="ECO:0000256" key="1">
    <source>
        <dbReference type="SAM" id="MobiDB-lite"/>
    </source>
</evidence>
<keyword evidence="3" id="KW-0378">Hydrolase</keyword>
<evidence type="ECO:0000313" key="4">
    <source>
        <dbReference type="Proteomes" id="UP000575898"/>
    </source>
</evidence>
<dbReference type="Proteomes" id="UP000575898">
    <property type="component" value="Unassembled WGS sequence"/>
</dbReference>
<dbReference type="Pfam" id="PF01476">
    <property type="entry name" value="LysM"/>
    <property type="match status" value="1"/>
</dbReference>
<dbReference type="InterPro" id="IPR009045">
    <property type="entry name" value="Zn_M74/Hedgehog-like"/>
</dbReference>
<dbReference type="GO" id="GO:0016787">
    <property type="term" value="F:hydrolase activity"/>
    <property type="evidence" value="ECO:0007669"/>
    <property type="project" value="UniProtKB-KW"/>
</dbReference>